<feature type="repeat" description="ANK" evidence="4">
    <location>
        <begin position="171"/>
        <end position="203"/>
    </location>
</feature>
<dbReference type="Pfam" id="PF12796">
    <property type="entry name" value="Ank_2"/>
    <property type="match status" value="1"/>
</dbReference>
<comment type="caution">
    <text evidence="5">The sequence shown here is derived from an EMBL/GenBank/DDBJ whole genome shotgun (WGS) entry which is preliminary data.</text>
</comment>
<dbReference type="PROSITE" id="PS50088">
    <property type="entry name" value="ANK_REPEAT"/>
    <property type="match status" value="2"/>
</dbReference>
<evidence type="ECO:0008006" key="7">
    <source>
        <dbReference type="Google" id="ProtNLM"/>
    </source>
</evidence>
<dbReference type="PANTHER" id="PTHR14491">
    <property type="entry name" value="SOSONDOWAH, ISOFORM G"/>
    <property type="match status" value="1"/>
</dbReference>
<evidence type="ECO:0000256" key="2">
    <source>
        <dbReference type="ARBA" id="ARBA00023043"/>
    </source>
</evidence>
<keyword evidence="2 4" id="KW-0040">ANK repeat</keyword>
<gene>
    <name evidence="5" type="ORF">WMY93_023727</name>
</gene>
<name>A0AAW0N522_9GOBI</name>
<dbReference type="InterPro" id="IPR002110">
    <property type="entry name" value="Ankyrin_rpt"/>
</dbReference>
<dbReference type="SMART" id="SM00248">
    <property type="entry name" value="ANK"/>
    <property type="match status" value="2"/>
</dbReference>
<evidence type="ECO:0000313" key="5">
    <source>
        <dbReference type="EMBL" id="KAK7891764.1"/>
    </source>
</evidence>
<dbReference type="PANTHER" id="PTHR14491:SF9">
    <property type="entry name" value="ANKYRIN REPEAT DOMAIN-CONTAINING PROTEIN SOWAHB-LIKE"/>
    <property type="match status" value="1"/>
</dbReference>
<sequence>MTEASAFLYPTRSLKSLVVHQNALWWHRYSNPTNRHRYLLSNRSPLFLCLQRRSCSESSTNPYVAAPLPQDETPVWACSEADMSCSDLLSLRSDSVSVSGSRRSDWSQEDDTRSFTTSSVMSLMQRVQLGPLEKDWIRSCASGNTSAQRILLHQDPSLIHKKRCKVWGVWGDFISLHWATKLGLQETVELMIRSGADVNTRSGYTALHLASIHGHRHIALALVNLYNAKTNIRDYHGKMAAHYWNGSTEIFQKPHSQTVAVFSQRRRTQRYTLPSLLLSRSRSQELFHLEFSLRHSASQEAMESYV</sequence>
<protein>
    <recommendedName>
        <fullName evidence="7">Ankyrin repeat domain-containing protein SOWAHC-like</fullName>
    </recommendedName>
</protein>
<evidence type="ECO:0000256" key="4">
    <source>
        <dbReference type="PROSITE-ProRule" id="PRU00023"/>
    </source>
</evidence>
<proteinExistence type="inferred from homology"/>
<keyword evidence="6" id="KW-1185">Reference proteome</keyword>
<dbReference type="InterPro" id="IPR036770">
    <property type="entry name" value="Ankyrin_rpt-contain_sf"/>
</dbReference>
<reference evidence="6" key="1">
    <citation type="submission" date="2024-04" db="EMBL/GenBank/DDBJ databases">
        <title>Salinicola lusitanus LLJ914,a marine bacterium isolated from the Okinawa Trough.</title>
        <authorList>
            <person name="Li J."/>
        </authorList>
    </citation>
    <scope>NUCLEOTIDE SEQUENCE [LARGE SCALE GENOMIC DNA]</scope>
</reference>
<dbReference type="PROSITE" id="PS50297">
    <property type="entry name" value="ANK_REP_REGION"/>
    <property type="match status" value="1"/>
</dbReference>
<dbReference type="SUPFAM" id="SSF48403">
    <property type="entry name" value="Ankyrin repeat"/>
    <property type="match status" value="1"/>
</dbReference>
<organism evidence="5 6">
    <name type="scientific">Mugilogobius chulae</name>
    <name type="common">yellowstripe goby</name>
    <dbReference type="NCBI Taxonomy" id="88201"/>
    <lineage>
        <taxon>Eukaryota</taxon>
        <taxon>Metazoa</taxon>
        <taxon>Chordata</taxon>
        <taxon>Craniata</taxon>
        <taxon>Vertebrata</taxon>
        <taxon>Euteleostomi</taxon>
        <taxon>Actinopterygii</taxon>
        <taxon>Neopterygii</taxon>
        <taxon>Teleostei</taxon>
        <taxon>Neoteleostei</taxon>
        <taxon>Acanthomorphata</taxon>
        <taxon>Gobiaria</taxon>
        <taxon>Gobiiformes</taxon>
        <taxon>Gobioidei</taxon>
        <taxon>Gobiidae</taxon>
        <taxon>Gobionellinae</taxon>
        <taxon>Mugilogobius</taxon>
    </lineage>
</organism>
<evidence type="ECO:0000256" key="3">
    <source>
        <dbReference type="ARBA" id="ARBA00038122"/>
    </source>
</evidence>
<dbReference type="Gene3D" id="1.25.40.20">
    <property type="entry name" value="Ankyrin repeat-containing domain"/>
    <property type="match status" value="1"/>
</dbReference>
<accession>A0AAW0N522</accession>
<feature type="repeat" description="ANK" evidence="4">
    <location>
        <begin position="202"/>
        <end position="235"/>
    </location>
</feature>
<evidence type="ECO:0000256" key="1">
    <source>
        <dbReference type="ARBA" id="ARBA00022737"/>
    </source>
</evidence>
<dbReference type="Proteomes" id="UP001460270">
    <property type="component" value="Unassembled WGS sequence"/>
</dbReference>
<keyword evidence="1" id="KW-0677">Repeat</keyword>
<dbReference type="EMBL" id="JBBPFD010000017">
    <property type="protein sequence ID" value="KAK7891764.1"/>
    <property type="molecule type" value="Genomic_DNA"/>
</dbReference>
<evidence type="ECO:0000313" key="6">
    <source>
        <dbReference type="Proteomes" id="UP001460270"/>
    </source>
</evidence>
<dbReference type="AlphaFoldDB" id="A0AAW0N522"/>
<comment type="similarity">
    <text evidence="3">Belongs to the SOWAH family.</text>
</comment>